<evidence type="ECO:0000313" key="3">
    <source>
        <dbReference type="EMBL" id="AOV08258.1"/>
    </source>
</evidence>
<dbReference type="GO" id="GO:0000160">
    <property type="term" value="P:phosphorelay signal transduction system"/>
    <property type="evidence" value="ECO:0007669"/>
    <property type="project" value="InterPro"/>
</dbReference>
<feature type="modified residue" description="4-aspartylphosphate" evidence="1">
    <location>
        <position position="54"/>
    </location>
</feature>
<dbReference type="KEGG" id="surl:BI350_12435"/>
<dbReference type="InterPro" id="IPR011006">
    <property type="entry name" value="CheY-like_superfamily"/>
</dbReference>
<dbReference type="InterPro" id="IPR001789">
    <property type="entry name" value="Sig_transdc_resp-reg_receiver"/>
</dbReference>
<proteinExistence type="predicted"/>
<keyword evidence="4" id="KW-1185">Reference proteome</keyword>
<accession>A0A1D8JHS9</accession>
<dbReference type="Pfam" id="PF00072">
    <property type="entry name" value="Response_reg"/>
    <property type="match status" value="1"/>
</dbReference>
<evidence type="ECO:0000259" key="2">
    <source>
        <dbReference type="PROSITE" id="PS50110"/>
    </source>
</evidence>
<dbReference type="RefSeq" id="WP_075528413.1">
    <property type="nucleotide sequence ID" value="NZ_CP017560.1"/>
</dbReference>
<dbReference type="Gene3D" id="3.40.50.2300">
    <property type="match status" value="1"/>
</dbReference>
<dbReference type="PANTHER" id="PTHR43228:SF1">
    <property type="entry name" value="TWO-COMPONENT RESPONSE REGULATOR ARR22"/>
    <property type="match status" value="1"/>
</dbReference>
<feature type="domain" description="Response regulatory" evidence="2">
    <location>
        <begin position="4"/>
        <end position="119"/>
    </location>
</feature>
<evidence type="ECO:0000313" key="4">
    <source>
        <dbReference type="Proteomes" id="UP000185746"/>
    </source>
</evidence>
<dbReference type="Proteomes" id="UP000185746">
    <property type="component" value="Chromosome"/>
</dbReference>
<organism evidence="3 4">
    <name type="scientific">Sporosarcina ureilytica</name>
    <dbReference type="NCBI Taxonomy" id="298596"/>
    <lineage>
        <taxon>Bacteria</taxon>
        <taxon>Bacillati</taxon>
        <taxon>Bacillota</taxon>
        <taxon>Bacilli</taxon>
        <taxon>Bacillales</taxon>
        <taxon>Caryophanaceae</taxon>
        <taxon>Sporosarcina</taxon>
    </lineage>
</organism>
<dbReference type="SMART" id="SM00448">
    <property type="entry name" value="REC"/>
    <property type="match status" value="1"/>
</dbReference>
<reference evidence="3 4" key="1">
    <citation type="submission" date="2016-09" db="EMBL/GenBank/DDBJ databases">
        <title>Complete genome sequence of the Lysinibacillus sphaericus LMG 22257, a specie of Bacillus with ureolytic activity that can effectively biodeposit calcium carbonate.</title>
        <authorList>
            <person name="Yan W."/>
        </authorList>
    </citation>
    <scope>NUCLEOTIDE SEQUENCE [LARGE SCALE GENOMIC DNA]</scope>
    <source>
        <strain evidence="3 4">LMG 22257</strain>
    </source>
</reference>
<dbReference type="EMBL" id="CP017560">
    <property type="protein sequence ID" value="AOV08258.1"/>
    <property type="molecule type" value="Genomic_DNA"/>
</dbReference>
<dbReference type="CDD" id="cd17542">
    <property type="entry name" value="REC_CheY"/>
    <property type="match status" value="1"/>
</dbReference>
<dbReference type="PANTHER" id="PTHR43228">
    <property type="entry name" value="TWO-COMPONENT RESPONSE REGULATOR"/>
    <property type="match status" value="1"/>
</dbReference>
<dbReference type="SUPFAM" id="SSF52172">
    <property type="entry name" value="CheY-like"/>
    <property type="match status" value="1"/>
</dbReference>
<gene>
    <name evidence="3" type="ORF">BI350_12435</name>
</gene>
<sequence length="120" mass="13198">MGKRILIVDDAAFMRMMIKDILVKNGFEVVGEATDGLQAIEKYMELKPDLVTMDITMPEMDGIQALKEIKEKDPSATVIMCSAMGQQAMVIDAISAGAKDFIVKPFQADRVIESIEKALS</sequence>
<dbReference type="PROSITE" id="PS50110">
    <property type="entry name" value="RESPONSE_REGULATORY"/>
    <property type="match status" value="1"/>
</dbReference>
<name>A0A1D8JHS9_9BACL</name>
<keyword evidence="1" id="KW-0597">Phosphoprotein</keyword>
<protein>
    <submittedName>
        <fullName evidence="3">Two-component system response regulator</fullName>
    </submittedName>
</protein>
<evidence type="ECO:0000256" key="1">
    <source>
        <dbReference type="PROSITE-ProRule" id="PRU00169"/>
    </source>
</evidence>
<dbReference type="InterPro" id="IPR052048">
    <property type="entry name" value="ST_Response_Regulator"/>
</dbReference>
<dbReference type="AlphaFoldDB" id="A0A1D8JHS9"/>